<feature type="domain" description="DUF1990" evidence="1">
    <location>
        <begin position="4"/>
        <end position="160"/>
    </location>
</feature>
<dbReference type="InterPro" id="IPR018960">
    <property type="entry name" value="DUF1990"/>
</dbReference>
<sequence length="168" mass="18447">MDLSYDDVGATRGRLPDGFHHIDRRVPIGTGRAAYEAAVAGLTNWDMHRRAGLRVESDTRTADTGATVVLRLGPIRIPCRVVYVIDETHRAGFAYGTLAGHPEQGEECFLVEMDEHSASDDDAVVYAHIRAFSRPGRWFTKVGGPVGRGVQQLFTDRYIAALKHLAGT</sequence>
<name>A0ABZ2PPI5_9NOCA</name>
<dbReference type="PIRSF" id="PIRSF010260">
    <property type="entry name" value="UCP010260"/>
    <property type="match status" value="1"/>
</dbReference>
<gene>
    <name evidence="2" type="ORF">WDS16_11685</name>
</gene>
<protein>
    <submittedName>
        <fullName evidence="2">DUF1990 domain-containing protein</fullName>
    </submittedName>
</protein>
<dbReference type="RefSeq" id="WP_338892816.1">
    <property type="nucleotide sequence ID" value="NZ_CP147846.1"/>
</dbReference>
<evidence type="ECO:0000313" key="2">
    <source>
        <dbReference type="EMBL" id="WXG71087.1"/>
    </source>
</evidence>
<keyword evidence="3" id="KW-1185">Reference proteome</keyword>
<evidence type="ECO:0000313" key="3">
    <source>
        <dbReference type="Proteomes" id="UP001432000"/>
    </source>
</evidence>
<dbReference type="InterPro" id="IPR014457">
    <property type="entry name" value="UCP010260"/>
</dbReference>
<proteinExistence type="predicted"/>
<dbReference type="Proteomes" id="UP001432000">
    <property type="component" value="Chromosome"/>
</dbReference>
<dbReference type="PANTHER" id="PTHR34202">
    <property type="entry name" value="UPF0548 PROTEIN"/>
    <property type="match status" value="1"/>
</dbReference>
<evidence type="ECO:0000259" key="1">
    <source>
        <dbReference type="Pfam" id="PF09348"/>
    </source>
</evidence>
<organism evidence="2 3">
    <name type="scientific">Rhodococcus sovatensis</name>
    <dbReference type="NCBI Taxonomy" id="1805840"/>
    <lineage>
        <taxon>Bacteria</taxon>
        <taxon>Bacillati</taxon>
        <taxon>Actinomycetota</taxon>
        <taxon>Actinomycetes</taxon>
        <taxon>Mycobacteriales</taxon>
        <taxon>Nocardiaceae</taxon>
        <taxon>Rhodococcus</taxon>
    </lineage>
</organism>
<reference evidence="2 3" key="1">
    <citation type="submission" date="2024-03" db="EMBL/GenBank/DDBJ databases">
        <title>Natural products discovery in diverse microorganisms through a two-stage MS feature dereplication strategy.</title>
        <authorList>
            <person name="Zhang R."/>
        </authorList>
    </citation>
    <scope>NUCLEOTIDE SEQUENCE [LARGE SCALE GENOMIC DNA]</scope>
    <source>
        <strain evidence="2 3">18930</strain>
    </source>
</reference>
<accession>A0ABZ2PPI5</accession>
<dbReference type="EMBL" id="CP147846">
    <property type="protein sequence ID" value="WXG71087.1"/>
    <property type="molecule type" value="Genomic_DNA"/>
</dbReference>
<dbReference type="Pfam" id="PF09348">
    <property type="entry name" value="DUF1990"/>
    <property type="match status" value="1"/>
</dbReference>
<dbReference type="PANTHER" id="PTHR34202:SF1">
    <property type="entry name" value="UPF0548 PROTEIN"/>
    <property type="match status" value="1"/>
</dbReference>